<reference evidence="3" key="1">
    <citation type="submission" date="2016-10" db="EMBL/GenBank/DDBJ databases">
        <authorList>
            <person name="Varghese N."/>
            <person name="Submissions S."/>
        </authorList>
    </citation>
    <scope>NUCLEOTIDE SEQUENCE [LARGE SCALE GENOMIC DNA]</scope>
    <source>
        <strain evidence="3">DSM 3695</strain>
    </source>
</reference>
<accession>A0A1I0S504</accession>
<dbReference type="PANTHER" id="PTHR47791">
    <property type="entry name" value="MEIOTICALLY UP-REGULATED GENE 191 PROTEIN"/>
    <property type="match status" value="1"/>
</dbReference>
<keyword evidence="1" id="KW-0732">Signal</keyword>
<dbReference type="PANTHER" id="PTHR47791:SF3">
    <property type="entry name" value="MEIOTICALLY UP-REGULATED GENE 191 PROTEIN"/>
    <property type="match status" value="1"/>
</dbReference>
<dbReference type="OrthoDB" id="2505409at2"/>
<dbReference type="AlphaFoldDB" id="A0A1I0S504"/>
<dbReference type="GO" id="GO:0005975">
    <property type="term" value="P:carbohydrate metabolic process"/>
    <property type="evidence" value="ECO:0007669"/>
    <property type="project" value="InterPro"/>
</dbReference>
<dbReference type="Proteomes" id="UP000199310">
    <property type="component" value="Unassembled WGS sequence"/>
</dbReference>
<dbReference type="Gene3D" id="1.50.10.20">
    <property type="match status" value="1"/>
</dbReference>
<evidence type="ECO:0000313" key="2">
    <source>
        <dbReference type="EMBL" id="SEW49786.1"/>
    </source>
</evidence>
<proteinExistence type="predicted"/>
<dbReference type="InterPro" id="IPR005198">
    <property type="entry name" value="Glyco_hydro_76"/>
</dbReference>
<dbReference type="Pfam" id="PF03663">
    <property type="entry name" value="Glyco_hydro_76"/>
    <property type="match status" value="1"/>
</dbReference>
<dbReference type="STRING" id="29529.SAMN04488122_3575"/>
<feature type="signal peptide" evidence="1">
    <location>
        <begin position="1"/>
        <end position="19"/>
    </location>
</feature>
<dbReference type="SUPFAM" id="SSF48208">
    <property type="entry name" value="Six-hairpin glycosidases"/>
    <property type="match status" value="1"/>
</dbReference>
<evidence type="ECO:0000313" key="3">
    <source>
        <dbReference type="Proteomes" id="UP000199310"/>
    </source>
</evidence>
<gene>
    <name evidence="2" type="ORF">SAMN04488122_3575</name>
</gene>
<dbReference type="InterPro" id="IPR053169">
    <property type="entry name" value="MUG_Protein"/>
</dbReference>
<sequence length="381" mass="41880">MKLIRYSLLLLSLAFTACLKEPVDDGPGPGANKARYVFDWAQIADSSLQGVTGNFWNAEKYFNANSGGSNTFNYWPNAHALDVLTDAYIRKNDPAIKARMDDLLAGMKVKNGGTYINHFYDDMEWMNIACLRAFEATGDTKYKDVAVLLWNDIKGGWDDVWGGGIHWNKDKSKNYKNTPANAPACIIACRMYALTQNADDIAWAKKIYDWQKATLVDPATGLVWDGINQDGSGQVTKNWNFTYNQGVFIGAGVELYKLTGQNIYLNDALKTANNALAGGFTNANILKDEGAGDGGLFKGILVRYLMLLITDGSISSTDAAKYAAFLQLNAETLWQKGTMKPQVLFNKDWTTTATSTDLTTQLSGAMLIEAAVKLKSMGLLK</sequence>
<name>A0A1I0S504_9BACT</name>
<keyword evidence="3" id="KW-1185">Reference proteome</keyword>
<protein>
    <submittedName>
        <fullName evidence="2">Predicted alpha-1,6-mannanase, GH76 family</fullName>
    </submittedName>
</protein>
<evidence type="ECO:0000256" key="1">
    <source>
        <dbReference type="SAM" id="SignalP"/>
    </source>
</evidence>
<dbReference type="RefSeq" id="WP_089897002.1">
    <property type="nucleotide sequence ID" value="NZ_FOJG01000002.1"/>
</dbReference>
<organism evidence="2 3">
    <name type="scientific">Chitinophaga arvensicola</name>
    <dbReference type="NCBI Taxonomy" id="29529"/>
    <lineage>
        <taxon>Bacteria</taxon>
        <taxon>Pseudomonadati</taxon>
        <taxon>Bacteroidota</taxon>
        <taxon>Chitinophagia</taxon>
        <taxon>Chitinophagales</taxon>
        <taxon>Chitinophagaceae</taxon>
        <taxon>Chitinophaga</taxon>
    </lineage>
</organism>
<dbReference type="EMBL" id="FOJG01000002">
    <property type="protein sequence ID" value="SEW49786.1"/>
    <property type="molecule type" value="Genomic_DNA"/>
</dbReference>
<dbReference type="PROSITE" id="PS51257">
    <property type="entry name" value="PROKAR_LIPOPROTEIN"/>
    <property type="match status" value="1"/>
</dbReference>
<dbReference type="InterPro" id="IPR008928">
    <property type="entry name" value="6-hairpin_glycosidase_sf"/>
</dbReference>
<feature type="chain" id="PRO_5011635016" evidence="1">
    <location>
        <begin position="20"/>
        <end position="381"/>
    </location>
</feature>